<dbReference type="PANTHER" id="PTHR22617:SF23">
    <property type="entry name" value="CHEMOTAXIS PROTEIN CHEW"/>
    <property type="match status" value="1"/>
</dbReference>
<dbReference type="PROSITE" id="PS50851">
    <property type="entry name" value="CHEW"/>
    <property type="match status" value="1"/>
</dbReference>
<dbReference type="InterPro" id="IPR036061">
    <property type="entry name" value="CheW-like_dom_sf"/>
</dbReference>
<gene>
    <name evidence="2" type="ORF">MNBD_NITROSPIRAE03-1914</name>
</gene>
<dbReference type="Gene3D" id="2.30.30.40">
    <property type="entry name" value="SH3 Domains"/>
    <property type="match status" value="1"/>
</dbReference>
<evidence type="ECO:0000313" key="2">
    <source>
        <dbReference type="EMBL" id="VAX33754.1"/>
    </source>
</evidence>
<dbReference type="EMBL" id="UOGI01000204">
    <property type="protein sequence ID" value="VAX33754.1"/>
    <property type="molecule type" value="Genomic_DNA"/>
</dbReference>
<proteinExistence type="predicted"/>
<sequence length="131" mass="14699">MVEHIENSGTPEEEYATPELKACIFSVGGQEFSVDMGYLKGIAELSEIVPLPLSPSYIEGITSLRGVAVPVVNLATLKEIHEEKATERWLIVLEVERTLFGIIVNEMPDLVADYRGELIDVPDFFETYRLR</sequence>
<dbReference type="Pfam" id="PF01584">
    <property type="entry name" value="CheW"/>
    <property type="match status" value="1"/>
</dbReference>
<dbReference type="InterPro" id="IPR039315">
    <property type="entry name" value="CheW"/>
</dbReference>
<dbReference type="SUPFAM" id="SSF50341">
    <property type="entry name" value="CheW-like"/>
    <property type="match status" value="1"/>
</dbReference>
<dbReference type="PANTHER" id="PTHR22617">
    <property type="entry name" value="CHEMOTAXIS SENSOR HISTIDINE KINASE-RELATED"/>
    <property type="match status" value="1"/>
</dbReference>
<dbReference type="AlphaFoldDB" id="A0A3B1DCI9"/>
<dbReference type="InterPro" id="IPR002545">
    <property type="entry name" value="CheW-lke_dom"/>
</dbReference>
<accession>A0A3B1DCI9</accession>
<dbReference type="GO" id="GO:0007165">
    <property type="term" value="P:signal transduction"/>
    <property type="evidence" value="ECO:0007669"/>
    <property type="project" value="InterPro"/>
</dbReference>
<dbReference type="Gene3D" id="2.40.50.180">
    <property type="entry name" value="CheA-289, Domain 4"/>
    <property type="match status" value="1"/>
</dbReference>
<dbReference type="GO" id="GO:0005829">
    <property type="term" value="C:cytosol"/>
    <property type="evidence" value="ECO:0007669"/>
    <property type="project" value="TreeGrafter"/>
</dbReference>
<name>A0A3B1DCI9_9ZZZZ</name>
<feature type="domain" description="CheW-like" evidence="1">
    <location>
        <begin position="19"/>
        <end position="131"/>
    </location>
</feature>
<reference evidence="2" key="1">
    <citation type="submission" date="2018-06" db="EMBL/GenBank/DDBJ databases">
        <authorList>
            <person name="Zhirakovskaya E."/>
        </authorList>
    </citation>
    <scope>NUCLEOTIDE SEQUENCE</scope>
</reference>
<organism evidence="2">
    <name type="scientific">hydrothermal vent metagenome</name>
    <dbReference type="NCBI Taxonomy" id="652676"/>
    <lineage>
        <taxon>unclassified sequences</taxon>
        <taxon>metagenomes</taxon>
        <taxon>ecological metagenomes</taxon>
    </lineage>
</organism>
<evidence type="ECO:0000259" key="1">
    <source>
        <dbReference type="PROSITE" id="PS50851"/>
    </source>
</evidence>
<dbReference type="GO" id="GO:0006935">
    <property type="term" value="P:chemotaxis"/>
    <property type="evidence" value="ECO:0007669"/>
    <property type="project" value="InterPro"/>
</dbReference>
<protein>
    <recommendedName>
        <fullName evidence="1">CheW-like domain-containing protein</fullName>
    </recommendedName>
</protein>